<dbReference type="PANTHER" id="PTHR43776:SF7">
    <property type="entry name" value="D,D-DIPEPTIDE TRANSPORT ATP-BINDING PROTEIN DDPF-RELATED"/>
    <property type="match status" value="1"/>
</dbReference>
<evidence type="ECO:0000313" key="8">
    <source>
        <dbReference type="Proteomes" id="UP000198891"/>
    </source>
</evidence>
<dbReference type="GO" id="GO:0016887">
    <property type="term" value="F:ATP hydrolysis activity"/>
    <property type="evidence" value="ECO:0007669"/>
    <property type="project" value="InterPro"/>
</dbReference>
<dbReference type="PANTHER" id="PTHR43776">
    <property type="entry name" value="TRANSPORT ATP-BINDING PROTEIN"/>
    <property type="match status" value="1"/>
</dbReference>
<keyword evidence="8" id="KW-1185">Reference proteome</keyword>
<protein>
    <submittedName>
        <fullName evidence="7">Peptide/nickel transport system ATP-binding protein</fullName>
    </submittedName>
</protein>
<evidence type="ECO:0000256" key="2">
    <source>
        <dbReference type="ARBA" id="ARBA00022448"/>
    </source>
</evidence>
<gene>
    <name evidence="7" type="ORF">SAMN05216554_0475</name>
</gene>
<evidence type="ECO:0000259" key="6">
    <source>
        <dbReference type="PROSITE" id="PS50893"/>
    </source>
</evidence>
<dbReference type="Pfam" id="PF00005">
    <property type="entry name" value="ABC_tran"/>
    <property type="match status" value="1"/>
</dbReference>
<dbReference type="Proteomes" id="UP000198891">
    <property type="component" value="Unassembled WGS sequence"/>
</dbReference>
<comment type="similarity">
    <text evidence="1">Belongs to the ABC transporter superfamily.</text>
</comment>
<evidence type="ECO:0000256" key="4">
    <source>
        <dbReference type="ARBA" id="ARBA00022840"/>
    </source>
</evidence>
<name>A0A1H3K9P7_9MICO</name>
<dbReference type="AlphaFoldDB" id="A0A1H3K9P7"/>
<dbReference type="InterPro" id="IPR017871">
    <property type="entry name" value="ABC_transporter-like_CS"/>
</dbReference>
<dbReference type="EMBL" id="FNPZ01000001">
    <property type="protein sequence ID" value="SDY48843.1"/>
    <property type="molecule type" value="Genomic_DNA"/>
</dbReference>
<dbReference type="CDD" id="cd03257">
    <property type="entry name" value="ABC_NikE_OppD_transporters"/>
    <property type="match status" value="1"/>
</dbReference>
<dbReference type="PROSITE" id="PS00211">
    <property type="entry name" value="ABC_TRANSPORTER_1"/>
    <property type="match status" value="1"/>
</dbReference>
<dbReference type="OrthoDB" id="8481147at2"/>
<dbReference type="GO" id="GO:0015833">
    <property type="term" value="P:peptide transport"/>
    <property type="evidence" value="ECO:0007669"/>
    <property type="project" value="InterPro"/>
</dbReference>
<organism evidence="7 8">
    <name type="scientific">Herbiconiux ginsengi</name>
    <dbReference type="NCBI Taxonomy" id="381665"/>
    <lineage>
        <taxon>Bacteria</taxon>
        <taxon>Bacillati</taxon>
        <taxon>Actinomycetota</taxon>
        <taxon>Actinomycetes</taxon>
        <taxon>Micrococcales</taxon>
        <taxon>Microbacteriaceae</taxon>
        <taxon>Herbiconiux</taxon>
    </lineage>
</organism>
<dbReference type="STRING" id="381665.SAMN05216554_0475"/>
<evidence type="ECO:0000256" key="3">
    <source>
        <dbReference type="ARBA" id="ARBA00022741"/>
    </source>
</evidence>
<evidence type="ECO:0000256" key="1">
    <source>
        <dbReference type="ARBA" id="ARBA00005417"/>
    </source>
</evidence>
<dbReference type="SUPFAM" id="SSF52540">
    <property type="entry name" value="P-loop containing nucleoside triphosphate hydrolases"/>
    <property type="match status" value="1"/>
</dbReference>
<dbReference type="PROSITE" id="PS50893">
    <property type="entry name" value="ABC_TRANSPORTER_2"/>
    <property type="match status" value="1"/>
</dbReference>
<dbReference type="GO" id="GO:0005524">
    <property type="term" value="F:ATP binding"/>
    <property type="evidence" value="ECO:0007669"/>
    <property type="project" value="UniProtKB-KW"/>
</dbReference>
<dbReference type="RefSeq" id="WP_092548212.1">
    <property type="nucleotide sequence ID" value="NZ_FNPZ01000001.1"/>
</dbReference>
<evidence type="ECO:0000313" key="7">
    <source>
        <dbReference type="EMBL" id="SDY48843.1"/>
    </source>
</evidence>
<dbReference type="SMART" id="SM00382">
    <property type="entry name" value="AAA"/>
    <property type="match status" value="1"/>
</dbReference>
<dbReference type="InterPro" id="IPR013563">
    <property type="entry name" value="Oligopep_ABC_C"/>
</dbReference>
<feature type="region of interest" description="Disordered" evidence="5">
    <location>
        <begin position="1"/>
        <end position="24"/>
    </location>
</feature>
<dbReference type="GO" id="GO:0055085">
    <property type="term" value="P:transmembrane transport"/>
    <property type="evidence" value="ECO:0007669"/>
    <property type="project" value="UniProtKB-ARBA"/>
</dbReference>
<feature type="domain" description="ABC transporter" evidence="6">
    <location>
        <begin position="27"/>
        <end position="267"/>
    </location>
</feature>
<dbReference type="InterPro" id="IPR003439">
    <property type="entry name" value="ABC_transporter-like_ATP-bd"/>
</dbReference>
<dbReference type="InterPro" id="IPR027417">
    <property type="entry name" value="P-loop_NTPase"/>
</dbReference>
<keyword evidence="2" id="KW-0813">Transport</keyword>
<dbReference type="InterPro" id="IPR003593">
    <property type="entry name" value="AAA+_ATPase"/>
</dbReference>
<reference evidence="7 8" key="1">
    <citation type="submission" date="2016-10" db="EMBL/GenBank/DDBJ databases">
        <authorList>
            <person name="de Groot N.N."/>
        </authorList>
    </citation>
    <scope>NUCLEOTIDE SEQUENCE [LARGE SCALE GENOMIC DNA]</scope>
    <source>
        <strain evidence="7 8">CGMCC 4.3491</strain>
    </source>
</reference>
<dbReference type="InterPro" id="IPR050319">
    <property type="entry name" value="ABC_transp_ATP-bind"/>
</dbReference>
<accession>A0A1H3K9P7</accession>
<dbReference type="Pfam" id="PF08352">
    <property type="entry name" value="oligo_HPY"/>
    <property type="match status" value="1"/>
</dbReference>
<keyword evidence="4 7" id="KW-0067">ATP-binding</keyword>
<proteinExistence type="inferred from homology"/>
<keyword evidence="3" id="KW-0547">Nucleotide-binding</keyword>
<evidence type="ECO:0000256" key="5">
    <source>
        <dbReference type="SAM" id="MobiDB-lite"/>
    </source>
</evidence>
<sequence length="304" mass="32258">MSEHVTSESVSQPEREREPLSGGRPVLEAEGIVVEYGRRPALRAVDGVGLAVAAGEVVALVGESGCGKSSLARAIVGIEKRKAGVVRLNGDDVPTLGLRRRSAAMTGMQMVFQDPNSSLNPRRRVGDQIGDGVRAALARGDRGSDPADWLRRVGLDPAMVSRFPHEFSGGQKQRIAIARALAARPGMLVADEPISALDASTQTSVAALMRSLSVEAGAGMLFISHDLSVVRRIADRVLVMYQGRVVESGVTETVWQNPLHPYTRALLAAIPLPDGAGRLPVAPAETDRAAWLDDVPAALERTTV</sequence>
<dbReference type="Gene3D" id="3.40.50.300">
    <property type="entry name" value="P-loop containing nucleotide triphosphate hydrolases"/>
    <property type="match status" value="1"/>
</dbReference>